<dbReference type="AlphaFoldDB" id="A0A2N0NGE3"/>
<dbReference type="VEuPathDB" id="FungiDB:RhiirA1_447155"/>
<gene>
    <name evidence="1" type="ORF">RhiirA5_387121</name>
</gene>
<dbReference type="CDD" id="cd00590">
    <property type="entry name" value="RRM_SF"/>
    <property type="match status" value="1"/>
</dbReference>
<dbReference type="VEuPathDB" id="FungiDB:FUN_013713"/>
<dbReference type="Proteomes" id="UP000232722">
    <property type="component" value="Unassembled WGS sequence"/>
</dbReference>
<reference evidence="1 2" key="2">
    <citation type="submission" date="2017-09" db="EMBL/GenBank/DDBJ databases">
        <title>Extensive intraspecific genome diversity in a model arbuscular mycorrhizal fungus.</title>
        <authorList>
            <person name="Chen E.C."/>
            <person name="Morin E."/>
            <person name="Beaudet D."/>
            <person name="Noel J."/>
            <person name="Ndikumana S."/>
            <person name="Charron P."/>
            <person name="St-Onge C."/>
            <person name="Giorgi J."/>
            <person name="Grigoriev I.V."/>
            <person name="Roux C."/>
            <person name="Martin F.M."/>
            <person name="Corradi N."/>
        </authorList>
    </citation>
    <scope>NUCLEOTIDE SEQUENCE [LARGE SCALE GENOMIC DNA]</scope>
    <source>
        <strain evidence="1 2">A5</strain>
    </source>
</reference>
<dbReference type="InterPro" id="IPR012677">
    <property type="entry name" value="Nucleotide-bd_a/b_plait_sf"/>
</dbReference>
<dbReference type="GO" id="GO:0003676">
    <property type="term" value="F:nucleic acid binding"/>
    <property type="evidence" value="ECO:0007669"/>
    <property type="project" value="InterPro"/>
</dbReference>
<dbReference type="SUPFAM" id="SSF54928">
    <property type="entry name" value="RNA-binding domain, RBD"/>
    <property type="match status" value="1"/>
</dbReference>
<evidence type="ECO:0000313" key="2">
    <source>
        <dbReference type="Proteomes" id="UP000232722"/>
    </source>
</evidence>
<comment type="caution">
    <text evidence="1">The sequence shown here is derived from an EMBL/GenBank/DDBJ whole genome shotgun (WGS) entry which is preliminary data.</text>
</comment>
<dbReference type="EMBL" id="LLXJ01007570">
    <property type="protein sequence ID" value="PKB93639.1"/>
    <property type="molecule type" value="Genomic_DNA"/>
</dbReference>
<evidence type="ECO:0008006" key="3">
    <source>
        <dbReference type="Google" id="ProtNLM"/>
    </source>
</evidence>
<proteinExistence type="predicted"/>
<name>A0A2N0NGE3_9GLOM</name>
<reference evidence="1 2" key="1">
    <citation type="submission" date="2016-04" db="EMBL/GenBank/DDBJ databases">
        <title>Genome analyses suggest a sexual origin of heterokaryosis in a supposedly ancient asexual fungus.</title>
        <authorList>
            <person name="Ropars J."/>
            <person name="Sedzielewska K."/>
            <person name="Noel J."/>
            <person name="Charron P."/>
            <person name="Farinelli L."/>
            <person name="Marton T."/>
            <person name="Kruger M."/>
            <person name="Pelin A."/>
            <person name="Brachmann A."/>
            <person name="Corradi N."/>
        </authorList>
    </citation>
    <scope>NUCLEOTIDE SEQUENCE [LARGE SCALE GENOMIC DNA]</scope>
    <source>
        <strain evidence="1 2">A5</strain>
    </source>
</reference>
<accession>A0A2N0NGE3</accession>
<sequence length="368" mass="40788">MTTPKVTLIYHRHHFLDLLFLLEIACYLPITLVARPLSVRVLPMKTLWTLKQLILLPPGFRPGPTAPTGLPVNKVAVIMQPPVTNTNSLDFSIHAQPLPAPSTVASQGDKGKSVAFDIPECQPSPDGNAAAIKSTPSRFHAAAYLRDAPDAFKVKFTTNRSMCDEVDCSLSCYSSYGARIRCDGSGDNKKILVFFNNQDDFTDCVNSPRSNLLDLAFTHYSPTDVKLSNEAKSLFVTDIPLFLNKTQVCQAFSRYGTVIKCKLTPRKHYYNGHIQFSSADAVTQFNDIWAIICLGNFLRVCPASFSKSQRDSHREHVAILAGIPKNIEEADLLEIATQVNTKALNIPYLSALTSLNLCVFEFLLVRYS</sequence>
<dbReference type="InterPro" id="IPR035979">
    <property type="entry name" value="RBD_domain_sf"/>
</dbReference>
<organism evidence="1 2">
    <name type="scientific">Rhizophagus irregularis</name>
    <dbReference type="NCBI Taxonomy" id="588596"/>
    <lineage>
        <taxon>Eukaryota</taxon>
        <taxon>Fungi</taxon>
        <taxon>Fungi incertae sedis</taxon>
        <taxon>Mucoromycota</taxon>
        <taxon>Glomeromycotina</taxon>
        <taxon>Glomeromycetes</taxon>
        <taxon>Glomerales</taxon>
        <taxon>Glomeraceae</taxon>
        <taxon>Rhizophagus</taxon>
    </lineage>
</organism>
<protein>
    <recommendedName>
        <fullName evidence="3">RRM domain-containing protein</fullName>
    </recommendedName>
</protein>
<dbReference type="Gene3D" id="3.30.70.330">
    <property type="match status" value="1"/>
</dbReference>
<evidence type="ECO:0000313" key="1">
    <source>
        <dbReference type="EMBL" id="PKB93639.1"/>
    </source>
</evidence>